<comment type="caution">
    <text evidence="2">The sequence shown here is derived from an EMBL/GenBank/DDBJ whole genome shotgun (WGS) entry which is preliminary data.</text>
</comment>
<keyword evidence="3" id="KW-1185">Reference proteome</keyword>
<reference evidence="2" key="1">
    <citation type="journal article" date="2023" name="G3 (Bethesda)">
        <title>A reference genome for the long-term kleptoplast-retaining sea slug Elysia crispata morphotype clarki.</title>
        <authorList>
            <person name="Eastman K.E."/>
            <person name="Pendleton A.L."/>
            <person name="Shaikh M.A."/>
            <person name="Suttiyut T."/>
            <person name="Ogas R."/>
            <person name="Tomko P."/>
            <person name="Gavelis G."/>
            <person name="Widhalm J.R."/>
            <person name="Wisecaver J.H."/>
        </authorList>
    </citation>
    <scope>NUCLEOTIDE SEQUENCE</scope>
    <source>
        <strain evidence="2">ECLA1</strain>
    </source>
</reference>
<evidence type="ECO:0000313" key="2">
    <source>
        <dbReference type="EMBL" id="KAK3728317.1"/>
    </source>
</evidence>
<accession>A0AAE1CQJ0</accession>
<name>A0AAE1CQJ0_9GAST</name>
<evidence type="ECO:0000256" key="1">
    <source>
        <dbReference type="SAM" id="MobiDB-lite"/>
    </source>
</evidence>
<dbReference type="Proteomes" id="UP001283361">
    <property type="component" value="Unassembled WGS sequence"/>
</dbReference>
<protein>
    <submittedName>
        <fullName evidence="2">Uncharacterized protein</fullName>
    </submittedName>
</protein>
<sequence>MPAVSRYSNWLFNELTACWDSAHGEVVPHCPGRKLDICTVQMGSGWTKELCRYRCPVYIQTCESEELVGILANMNHSRRTSKESENRNKFRDPFDLTW</sequence>
<gene>
    <name evidence="2" type="ORF">RRG08_043942</name>
</gene>
<organism evidence="2 3">
    <name type="scientific">Elysia crispata</name>
    <name type="common">lettuce slug</name>
    <dbReference type="NCBI Taxonomy" id="231223"/>
    <lineage>
        <taxon>Eukaryota</taxon>
        <taxon>Metazoa</taxon>
        <taxon>Spiralia</taxon>
        <taxon>Lophotrochozoa</taxon>
        <taxon>Mollusca</taxon>
        <taxon>Gastropoda</taxon>
        <taxon>Heterobranchia</taxon>
        <taxon>Euthyneura</taxon>
        <taxon>Panpulmonata</taxon>
        <taxon>Sacoglossa</taxon>
        <taxon>Placobranchoidea</taxon>
        <taxon>Plakobranchidae</taxon>
        <taxon>Elysia</taxon>
    </lineage>
</organism>
<dbReference type="AlphaFoldDB" id="A0AAE1CQJ0"/>
<feature type="compositionally biased region" description="Basic and acidic residues" evidence="1">
    <location>
        <begin position="80"/>
        <end position="98"/>
    </location>
</feature>
<evidence type="ECO:0000313" key="3">
    <source>
        <dbReference type="Proteomes" id="UP001283361"/>
    </source>
</evidence>
<dbReference type="EMBL" id="JAWDGP010007193">
    <property type="protein sequence ID" value="KAK3728317.1"/>
    <property type="molecule type" value="Genomic_DNA"/>
</dbReference>
<feature type="region of interest" description="Disordered" evidence="1">
    <location>
        <begin position="77"/>
        <end position="98"/>
    </location>
</feature>
<proteinExistence type="predicted"/>